<keyword evidence="7" id="KW-1185">Reference proteome</keyword>
<feature type="domain" description="Guanylate cyclase" evidence="5">
    <location>
        <begin position="245"/>
        <end position="363"/>
    </location>
</feature>
<dbReference type="GO" id="GO:0009190">
    <property type="term" value="P:cyclic nucleotide biosynthetic process"/>
    <property type="evidence" value="ECO:0007669"/>
    <property type="project" value="InterPro"/>
</dbReference>
<feature type="transmembrane region" description="Helical" evidence="4">
    <location>
        <begin position="54"/>
        <end position="75"/>
    </location>
</feature>
<organism evidence="6 7">
    <name type="scientific">Tateyamaria omphalii</name>
    <dbReference type="NCBI Taxonomy" id="299262"/>
    <lineage>
        <taxon>Bacteria</taxon>
        <taxon>Pseudomonadati</taxon>
        <taxon>Pseudomonadota</taxon>
        <taxon>Alphaproteobacteria</taxon>
        <taxon>Rhodobacterales</taxon>
        <taxon>Roseobacteraceae</taxon>
        <taxon>Tateyamaria</taxon>
    </lineage>
</organism>
<reference evidence="6 7" key="1">
    <citation type="submission" date="2017-01" db="EMBL/GenBank/DDBJ databases">
        <title>Complete genome of Tateyamaria omphalii DOK1-4 isolated from seawater in Dokdo.</title>
        <authorList>
            <person name="Kim J.H."/>
            <person name="Chi W.-J."/>
        </authorList>
    </citation>
    <scope>NUCLEOTIDE SEQUENCE [LARGE SCALE GENOMIC DNA]</scope>
    <source>
        <strain evidence="6 7">DOK1-4</strain>
    </source>
</reference>
<proteinExistence type="inferred from homology"/>
<protein>
    <recommendedName>
        <fullName evidence="5">Guanylate cyclase domain-containing protein</fullName>
    </recommendedName>
</protein>
<dbReference type="SUPFAM" id="SSF55073">
    <property type="entry name" value="Nucleotide cyclase"/>
    <property type="match status" value="1"/>
</dbReference>
<dbReference type="OrthoDB" id="341967at2"/>
<evidence type="ECO:0000256" key="2">
    <source>
        <dbReference type="ARBA" id="ARBA00023239"/>
    </source>
</evidence>
<dbReference type="InterPro" id="IPR050697">
    <property type="entry name" value="Adenylyl/Guanylyl_Cyclase_3/4"/>
</dbReference>
<keyword evidence="4" id="KW-1133">Transmembrane helix</keyword>
<dbReference type="PANTHER" id="PTHR43081">
    <property type="entry name" value="ADENYLATE CYCLASE, TERMINAL-DIFFERENTIATION SPECIFIC-RELATED"/>
    <property type="match status" value="1"/>
</dbReference>
<dbReference type="PROSITE" id="PS50125">
    <property type="entry name" value="GUANYLATE_CYCLASE_2"/>
    <property type="match status" value="1"/>
</dbReference>
<dbReference type="PANTHER" id="PTHR43081:SF1">
    <property type="entry name" value="ADENYLATE CYCLASE, TERMINAL-DIFFERENTIATION SPECIFIC"/>
    <property type="match status" value="1"/>
</dbReference>
<evidence type="ECO:0000256" key="3">
    <source>
        <dbReference type="RuleBase" id="RU000405"/>
    </source>
</evidence>
<feature type="transmembrane region" description="Helical" evidence="4">
    <location>
        <begin position="82"/>
        <end position="101"/>
    </location>
</feature>
<accession>A0A1P8MZQ9</accession>
<dbReference type="Proteomes" id="UP000186336">
    <property type="component" value="Chromosome"/>
</dbReference>
<gene>
    <name evidence="6" type="ORF">BWR18_18195</name>
</gene>
<evidence type="ECO:0000256" key="4">
    <source>
        <dbReference type="SAM" id="Phobius"/>
    </source>
</evidence>
<feature type="transmembrane region" description="Helical" evidence="4">
    <location>
        <begin position="21"/>
        <end position="42"/>
    </location>
</feature>
<dbReference type="RefSeq" id="WP_076629833.1">
    <property type="nucleotide sequence ID" value="NZ_CP019312.1"/>
</dbReference>
<dbReference type="Gene3D" id="3.30.70.1230">
    <property type="entry name" value="Nucleotide cyclase"/>
    <property type="match status" value="1"/>
</dbReference>
<evidence type="ECO:0000256" key="1">
    <source>
        <dbReference type="ARBA" id="ARBA00022741"/>
    </source>
</evidence>
<keyword evidence="4" id="KW-0472">Membrane</keyword>
<dbReference type="EMBL" id="CP019312">
    <property type="protein sequence ID" value="APX13399.1"/>
    <property type="molecule type" value="Genomic_DNA"/>
</dbReference>
<comment type="similarity">
    <text evidence="3">Belongs to the adenylyl cyclase class-4/guanylyl cyclase family.</text>
</comment>
<dbReference type="GO" id="GO:0000166">
    <property type="term" value="F:nucleotide binding"/>
    <property type="evidence" value="ECO:0007669"/>
    <property type="project" value="UniProtKB-KW"/>
</dbReference>
<dbReference type="GO" id="GO:0035556">
    <property type="term" value="P:intracellular signal transduction"/>
    <property type="evidence" value="ECO:0007669"/>
    <property type="project" value="InterPro"/>
</dbReference>
<dbReference type="InterPro" id="IPR018297">
    <property type="entry name" value="A/G_cyclase_CS"/>
</dbReference>
<dbReference type="Pfam" id="PF00211">
    <property type="entry name" value="Guanylate_cyc"/>
    <property type="match status" value="1"/>
</dbReference>
<keyword evidence="1" id="KW-0547">Nucleotide-binding</keyword>
<keyword evidence="4" id="KW-0812">Transmembrane</keyword>
<dbReference type="GO" id="GO:0004016">
    <property type="term" value="F:adenylate cyclase activity"/>
    <property type="evidence" value="ECO:0007669"/>
    <property type="project" value="UniProtKB-ARBA"/>
</dbReference>
<name>A0A1P8MZQ9_9RHOB</name>
<dbReference type="PROSITE" id="PS00452">
    <property type="entry name" value="GUANYLATE_CYCLASE_1"/>
    <property type="match status" value="1"/>
</dbReference>
<dbReference type="InterPro" id="IPR029787">
    <property type="entry name" value="Nucleotide_cyclase"/>
</dbReference>
<dbReference type="STRING" id="299262.BWR18_18195"/>
<feature type="transmembrane region" description="Helical" evidence="4">
    <location>
        <begin position="139"/>
        <end position="159"/>
    </location>
</feature>
<dbReference type="AlphaFoldDB" id="A0A1P8MZQ9"/>
<dbReference type="SMART" id="SM00044">
    <property type="entry name" value="CYCc"/>
    <property type="match status" value="1"/>
</dbReference>
<evidence type="ECO:0000313" key="7">
    <source>
        <dbReference type="Proteomes" id="UP000186336"/>
    </source>
</evidence>
<feature type="transmembrane region" description="Helical" evidence="4">
    <location>
        <begin position="113"/>
        <end position="132"/>
    </location>
</feature>
<dbReference type="KEGG" id="tom:BWR18_18195"/>
<sequence>MTPQAQRIFFEAEAQAEWFIAILRLVISSTLALVLFTTVWFTGLPESDVLESQLIYAAMTMISYFALGITILLVIRAGRFRAWMAWPSALIDCVFILLGSWLSLSNMGLSGEFIAAFPTIWLIPVVLACGALRFNPALLASMAVVLIAGFAAILTIPFLASEAEARQGLIFLFGMPPNIVRLVMIALASLVLVAASMRIRALLRRSIDEAEARGQLTRFLPAELDDQLAARGLEAMREGQQQRMAVVFVDIRGFTARAETLSPADLSAFLERYRASISKAADETGGIVDKFVGDGAMVVFDDRHLDAASCAVVFAREVLDRISDVRLGVGIHVGEVFAGVVGGEGRLEYTVLGDTVNVAARLEAATKVEGVSLLVSEDVMQALDVRQSDWQHFPTLVLPGRQKPISAWGLMRGYAESDPA</sequence>
<keyword evidence="2 3" id="KW-0456">Lyase</keyword>
<evidence type="ECO:0000259" key="5">
    <source>
        <dbReference type="PROSITE" id="PS50125"/>
    </source>
</evidence>
<feature type="transmembrane region" description="Helical" evidence="4">
    <location>
        <begin position="179"/>
        <end position="197"/>
    </location>
</feature>
<dbReference type="InterPro" id="IPR001054">
    <property type="entry name" value="A/G_cyclase"/>
</dbReference>
<evidence type="ECO:0000313" key="6">
    <source>
        <dbReference type="EMBL" id="APX13399.1"/>
    </source>
</evidence>
<dbReference type="CDD" id="cd07302">
    <property type="entry name" value="CHD"/>
    <property type="match status" value="1"/>
</dbReference>